<dbReference type="InterPro" id="IPR036388">
    <property type="entry name" value="WH-like_DNA-bd_sf"/>
</dbReference>
<evidence type="ECO:0000256" key="1">
    <source>
        <dbReference type="ARBA" id="ARBA00009437"/>
    </source>
</evidence>
<evidence type="ECO:0000259" key="5">
    <source>
        <dbReference type="PROSITE" id="PS50931"/>
    </source>
</evidence>
<accession>A0ABP8GF75</accession>
<evidence type="ECO:0000256" key="3">
    <source>
        <dbReference type="ARBA" id="ARBA00023125"/>
    </source>
</evidence>
<protein>
    <submittedName>
        <fullName evidence="6">LysR substrate-binding domain-containing protein</fullName>
    </submittedName>
</protein>
<dbReference type="Gene3D" id="1.10.10.10">
    <property type="entry name" value="Winged helix-like DNA-binding domain superfamily/Winged helix DNA-binding domain"/>
    <property type="match status" value="1"/>
</dbReference>
<proteinExistence type="inferred from homology"/>
<name>A0ABP8GF75_9BURK</name>
<reference evidence="7" key="1">
    <citation type="journal article" date="2019" name="Int. J. Syst. Evol. Microbiol.">
        <title>The Global Catalogue of Microorganisms (GCM) 10K type strain sequencing project: providing services to taxonomists for standard genome sequencing and annotation.</title>
        <authorList>
            <consortium name="The Broad Institute Genomics Platform"/>
            <consortium name="The Broad Institute Genome Sequencing Center for Infectious Disease"/>
            <person name="Wu L."/>
            <person name="Ma J."/>
        </authorList>
    </citation>
    <scope>NUCLEOTIDE SEQUENCE [LARGE SCALE GENOMIC DNA]</scope>
    <source>
        <strain evidence="7">JCM 17666</strain>
    </source>
</reference>
<keyword evidence="3" id="KW-0238">DNA-binding</keyword>
<evidence type="ECO:0000313" key="6">
    <source>
        <dbReference type="EMBL" id="GAA4323270.1"/>
    </source>
</evidence>
<comment type="similarity">
    <text evidence="1">Belongs to the LysR transcriptional regulatory family.</text>
</comment>
<dbReference type="RefSeq" id="WP_345245774.1">
    <property type="nucleotide sequence ID" value="NZ_BAABFO010000001.1"/>
</dbReference>
<evidence type="ECO:0000256" key="2">
    <source>
        <dbReference type="ARBA" id="ARBA00023015"/>
    </source>
</evidence>
<dbReference type="PRINTS" id="PR00039">
    <property type="entry name" value="HTHLYSR"/>
</dbReference>
<comment type="caution">
    <text evidence="6">The sequence shown here is derived from an EMBL/GenBank/DDBJ whole genome shotgun (WGS) entry which is preliminary data.</text>
</comment>
<gene>
    <name evidence="6" type="ORF">GCM10023144_04000</name>
</gene>
<feature type="domain" description="HTH lysR-type" evidence="5">
    <location>
        <begin position="6"/>
        <end position="63"/>
    </location>
</feature>
<dbReference type="SUPFAM" id="SSF46785">
    <property type="entry name" value="Winged helix' DNA-binding domain"/>
    <property type="match status" value="1"/>
</dbReference>
<dbReference type="Proteomes" id="UP001501671">
    <property type="component" value="Unassembled WGS sequence"/>
</dbReference>
<dbReference type="Gene3D" id="3.40.190.10">
    <property type="entry name" value="Periplasmic binding protein-like II"/>
    <property type="match status" value="2"/>
</dbReference>
<evidence type="ECO:0000313" key="7">
    <source>
        <dbReference type="Proteomes" id="UP001501671"/>
    </source>
</evidence>
<dbReference type="InterPro" id="IPR058163">
    <property type="entry name" value="LysR-type_TF_proteobact-type"/>
</dbReference>
<dbReference type="PANTHER" id="PTHR30537">
    <property type="entry name" value="HTH-TYPE TRANSCRIPTIONAL REGULATOR"/>
    <property type="match status" value="1"/>
</dbReference>
<sequence length="317" mass="33714">MRHPLPSTKALTAFEAAARHGNFTRAAAELALTESAVSRQVALLESMLGLPLFTRVKQRVVLTPAGRAYAASAKAILDRIERETLGVMAHRGEQAALELAVLPTFASEWLIPRMSDFRLRHPHVEVSMGASAKMFLFEETAFDAAIHFGQSAWPGAAADRLFGERLLPVCRPGLADADGDPARLLRLPLLHSSTRPDDWARWFEQAGVADAAARAMQGARFELHSMAISAAAAGHGVALMPDFLVRSAIDAGRLAPAARAAIASEGAYYLVYPENRPQGAALQAFRGWLLAEAAAFRGAPGGGSDPLKPGPAAPSTP</sequence>
<evidence type="ECO:0000256" key="4">
    <source>
        <dbReference type="ARBA" id="ARBA00023163"/>
    </source>
</evidence>
<dbReference type="EMBL" id="BAABFO010000001">
    <property type="protein sequence ID" value="GAA4323270.1"/>
    <property type="molecule type" value="Genomic_DNA"/>
</dbReference>
<dbReference type="PROSITE" id="PS50931">
    <property type="entry name" value="HTH_LYSR"/>
    <property type="match status" value="1"/>
</dbReference>
<dbReference type="Pfam" id="PF00126">
    <property type="entry name" value="HTH_1"/>
    <property type="match status" value="1"/>
</dbReference>
<organism evidence="6 7">
    <name type="scientific">Pigmentiphaga soli</name>
    <dbReference type="NCBI Taxonomy" id="1007095"/>
    <lineage>
        <taxon>Bacteria</taxon>
        <taxon>Pseudomonadati</taxon>
        <taxon>Pseudomonadota</taxon>
        <taxon>Betaproteobacteria</taxon>
        <taxon>Burkholderiales</taxon>
        <taxon>Alcaligenaceae</taxon>
        <taxon>Pigmentiphaga</taxon>
    </lineage>
</organism>
<dbReference type="InterPro" id="IPR036390">
    <property type="entry name" value="WH_DNA-bd_sf"/>
</dbReference>
<dbReference type="PANTHER" id="PTHR30537:SF26">
    <property type="entry name" value="GLYCINE CLEAVAGE SYSTEM TRANSCRIPTIONAL ACTIVATOR"/>
    <property type="match status" value="1"/>
</dbReference>
<dbReference type="SUPFAM" id="SSF53850">
    <property type="entry name" value="Periplasmic binding protein-like II"/>
    <property type="match status" value="1"/>
</dbReference>
<dbReference type="InterPro" id="IPR000847">
    <property type="entry name" value="LysR_HTH_N"/>
</dbReference>
<keyword evidence="4" id="KW-0804">Transcription</keyword>
<dbReference type="InterPro" id="IPR005119">
    <property type="entry name" value="LysR_subst-bd"/>
</dbReference>
<dbReference type="Pfam" id="PF03466">
    <property type="entry name" value="LysR_substrate"/>
    <property type="match status" value="1"/>
</dbReference>
<keyword evidence="7" id="KW-1185">Reference proteome</keyword>
<keyword evidence="2" id="KW-0805">Transcription regulation</keyword>